<accession>A0A0G4ERY1</accession>
<feature type="region of interest" description="Disordered" evidence="1">
    <location>
        <begin position="19"/>
        <end position="46"/>
    </location>
</feature>
<feature type="region of interest" description="Disordered" evidence="1">
    <location>
        <begin position="100"/>
        <end position="133"/>
    </location>
</feature>
<evidence type="ECO:0000313" key="3">
    <source>
        <dbReference type="Proteomes" id="UP000041254"/>
    </source>
</evidence>
<dbReference type="VEuPathDB" id="CryptoDB:Vbra_4113"/>
<proteinExistence type="predicted"/>
<evidence type="ECO:0000313" key="2">
    <source>
        <dbReference type="EMBL" id="CEL99993.1"/>
    </source>
</evidence>
<dbReference type="EMBL" id="CDMY01000293">
    <property type="protein sequence ID" value="CEL99993.1"/>
    <property type="molecule type" value="Genomic_DNA"/>
</dbReference>
<dbReference type="InParanoid" id="A0A0G4ERY1"/>
<reference evidence="2 3" key="1">
    <citation type="submission" date="2014-11" db="EMBL/GenBank/DDBJ databases">
        <authorList>
            <person name="Zhu J."/>
            <person name="Qi W."/>
            <person name="Song R."/>
        </authorList>
    </citation>
    <scope>NUCLEOTIDE SEQUENCE [LARGE SCALE GENOMIC DNA]</scope>
</reference>
<dbReference type="PhylomeDB" id="A0A0G4ERY1"/>
<sequence>MDLALFGTPVGNIRPTSRRTLRRAAKKRDSLVAMQKESDTRTKGKKLLQVARTPEKAFSLPVAIVHICTDIKNFILNGIRGATRWTPHSVGSFMRMQQKATAEPPAVPVPPPRSMEERSLSSPASVRPGTPIGNVYAPGEAEERLGIAPLPRITLTPELVAGREALWRNLGREYTLADIKQSNILTLGYYVWPLLYEMVTRTDWRICVIPYDQNNKALSMSFIVSKDAGLPLGDQYGRALWVLVGDDLKEAKHDDALKMRLEKQALRYGCTVDNFGDWDFYKYNFEESDSLEHITKIRGDDSHLQEIVDFIVELLHRDDMGIPVPRWDYLDGIKRIMAMNAGEGVEE</sequence>
<gene>
    <name evidence="2" type="ORF">Vbra_4113</name>
</gene>
<evidence type="ECO:0000256" key="1">
    <source>
        <dbReference type="SAM" id="MobiDB-lite"/>
    </source>
</evidence>
<dbReference type="AlphaFoldDB" id="A0A0G4ERY1"/>
<keyword evidence="3" id="KW-1185">Reference proteome</keyword>
<dbReference type="Proteomes" id="UP000041254">
    <property type="component" value="Unassembled WGS sequence"/>
</dbReference>
<organism evidence="2 3">
    <name type="scientific">Vitrella brassicaformis (strain CCMP3155)</name>
    <dbReference type="NCBI Taxonomy" id="1169540"/>
    <lineage>
        <taxon>Eukaryota</taxon>
        <taxon>Sar</taxon>
        <taxon>Alveolata</taxon>
        <taxon>Colpodellida</taxon>
        <taxon>Vitrellaceae</taxon>
        <taxon>Vitrella</taxon>
    </lineage>
</organism>
<protein>
    <submittedName>
        <fullName evidence="2">Uncharacterized protein</fullName>
    </submittedName>
</protein>
<name>A0A0G4ERY1_VITBC</name>